<comment type="caution">
    <text evidence="2">The sequence shown here is derived from an EMBL/GenBank/DDBJ whole genome shotgun (WGS) entry which is preliminary data.</text>
</comment>
<keyword evidence="3" id="KW-1185">Reference proteome</keyword>
<feature type="region of interest" description="Disordered" evidence="1">
    <location>
        <begin position="1"/>
        <end position="42"/>
    </location>
</feature>
<accession>A0AAV6QRV5</accession>
<evidence type="ECO:0000256" key="1">
    <source>
        <dbReference type="SAM" id="MobiDB-lite"/>
    </source>
</evidence>
<dbReference type="Proteomes" id="UP000693946">
    <property type="component" value="Linkage Group LG4"/>
</dbReference>
<evidence type="ECO:0000313" key="3">
    <source>
        <dbReference type="Proteomes" id="UP000693946"/>
    </source>
</evidence>
<gene>
    <name evidence="2" type="ORF">JOB18_039959</name>
</gene>
<protein>
    <submittedName>
        <fullName evidence="2">Uncharacterized protein</fullName>
    </submittedName>
</protein>
<sequence length="108" mass="12169">MAEFSVPSHTHGPNRPIKRSDLKVDHHPSLNPPPSSHLRRCCGGRRAGGFPRGLITSNWEIIFIQRFMRSSLLLSQKRTERALAVAATTALEQLLIQFYVRKVVAQLV</sequence>
<reference evidence="2 3" key="1">
    <citation type="journal article" date="2021" name="Sci. Rep.">
        <title>Chromosome anchoring in Senegalese sole (Solea senegalensis) reveals sex-associated markers and genome rearrangements in flatfish.</title>
        <authorList>
            <person name="Guerrero-Cozar I."/>
            <person name="Gomez-Garrido J."/>
            <person name="Berbel C."/>
            <person name="Martinez-Blanch J.F."/>
            <person name="Alioto T."/>
            <person name="Claros M.G."/>
            <person name="Gagnaire P.A."/>
            <person name="Manchado M."/>
        </authorList>
    </citation>
    <scope>NUCLEOTIDE SEQUENCE [LARGE SCALE GENOMIC DNA]</scope>
    <source>
        <strain evidence="2">Sse05_10M</strain>
    </source>
</reference>
<feature type="compositionally biased region" description="Basic and acidic residues" evidence="1">
    <location>
        <begin position="18"/>
        <end position="28"/>
    </location>
</feature>
<dbReference type="EMBL" id="JAGKHQ010000016">
    <property type="protein sequence ID" value="KAG7494926.1"/>
    <property type="molecule type" value="Genomic_DNA"/>
</dbReference>
<dbReference type="AlphaFoldDB" id="A0AAV6QRV5"/>
<name>A0AAV6QRV5_SOLSE</name>
<organism evidence="2 3">
    <name type="scientific">Solea senegalensis</name>
    <name type="common">Senegalese sole</name>
    <dbReference type="NCBI Taxonomy" id="28829"/>
    <lineage>
        <taxon>Eukaryota</taxon>
        <taxon>Metazoa</taxon>
        <taxon>Chordata</taxon>
        <taxon>Craniata</taxon>
        <taxon>Vertebrata</taxon>
        <taxon>Euteleostomi</taxon>
        <taxon>Actinopterygii</taxon>
        <taxon>Neopterygii</taxon>
        <taxon>Teleostei</taxon>
        <taxon>Neoteleostei</taxon>
        <taxon>Acanthomorphata</taxon>
        <taxon>Carangaria</taxon>
        <taxon>Pleuronectiformes</taxon>
        <taxon>Pleuronectoidei</taxon>
        <taxon>Soleidae</taxon>
        <taxon>Solea</taxon>
    </lineage>
</organism>
<evidence type="ECO:0000313" key="2">
    <source>
        <dbReference type="EMBL" id="KAG7494926.1"/>
    </source>
</evidence>
<proteinExistence type="predicted"/>